<dbReference type="SUPFAM" id="SSF56112">
    <property type="entry name" value="Protein kinase-like (PK-like)"/>
    <property type="match status" value="1"/>
</dbReference>
<dbReference type="FunFam" id="1.10.510.10:FF:000287">
    <property type="entry name" value="probable LRR receptor-like serine/threonine-protein kinase RKF3"/>
    <property type="match status" value="1"/>
</dbReference>
<evidence type="ECO:0000256" key="17">
    <source>
        <dbReference type="ARBA" id="ARBA00048679"/>
    </source>
</evidence>
<evidence type="ECO:0000256" key="8">
    <source>
        <dbReference type="ARBA" id="ARBA00022729"/>
    </source>
</evidence>
<dbReference type="Gene3D" id="3.30.200.20">
    <property type="entry name" value="Phosphorylase Kinase, domain 1"/>
    <property type="match status" value="1"/>
</dbReference>
<sequence length="672" mass="73435">MKKFQISLGIGTATKEVGSFGRLLLGLLLLLTVVERAPLISGQSSSSIPCPLNFTVLDLYPYVANNVKQTSAPLDTRCRAARAGLSLVLSVYVRETGYFLPPDNTAESCTEGYKSQLVKQGLSGTFNLSDMCPLSQLQLDRGNDFCQGLQNVSDWNKSVPAAQIQHVNSSCSSSLEDPSRCGQCTEAQLQMVSAVQNLQINNNTAGCQNYTATYIVGYINQPGPLDPWTVLCILYIPSPSDGGVGHIVYISVGVAGVVLLSLIGVGVMYWRHRRVQEARRIERAKRASDLIASTKSNSSVNWFTLEELKKATGNFSRENLLGTGGYGNVYKGVLPDGEIVAIKRFKNTSRAADKDFVHEVEIISSVRHKHLVGIRGCCVGEGGVLDGHQRFIVFDYMVNGTLQDHLFPKKPGKALSWALRTKIAIGTAKGLAYLHNDALPSIIHRDVKPSNILLDDNFNPRLADFGLAKYSPDGVSHLTTKVAGTYSYVAPEYAFYGQVTDKSDVYSFGMVLLELVTGKRALIPGGDDDPPILLSDHVWPQVKQGDWKRVIDPNMPDVGRDEVMERFILTALLCAHPQVHYRPSIDQALKMLESDLVLPDIPDRPLPLTSNLAEIQAHLGSSSRSSASSMSFRSTALLVKSLPHDEPLIENEPSSSNEAEDSSRQDVPLPKH</sequence>
<dbReference type="Gene3D" id="1.10.510.10">
    <property type="entry name" value="Transferase(Phosphotransferase) domain 1"/>
    <property type="match status" value="1"/>
</dbReference>
<keyword evidence="24" id="KW-1185">Reference proteome</keyword>
<comment type="caution">
    <text evidence="23">The sequence shown here is derived from an EMBL/GenBank/DDBJ whole genome shotgun (WGS) entry which is preliminary data.</text>
</comment>
<dbReference type="EMBL" id="JBHFFA010000002">
    <property type="protein sequence ID" value="KAL2644634.1"/>
    <property type="molecule type" value="Genomic_DNA"/>
</dbReference>
<comment type="subcellular location">
    <subcellularLocation>
        <location evidence="1">Cell membrane</location>
        <topology evidence="1">Single-pass membrane protein</topology>
    </subcellularLocation>
    <subcellularLocation>
        <location evidence="2">Membrane</location>
        <topology evidence="2">Single-pass type I membrane protein</topology>
    </subcellularLocation>
</comment>
<evidence type="ECO:0000256" key="14">
    <source>
        <dbReference type="ARBA" id="ARBA00023170"/>
    </source>
</evidence>
<dbReference type="EC" id="2.7.11.1" evidence="3"/>
<evidence type="ECO:0000256" key="9">
    <source>
        <dbReference type="ARBA" id="ARBA00022741"/>
    </source>
</evidence>
<feature type="transmembrane region" description="Helical" evidence="20">
    <location>
        <begin position="247"/>
        <end position="270"/>
    </location>
</feature>
<dbReference type="GO" id="GO:0005524">
    <property type="term" value="F:ATP binding"/>
    <property type="evidence" value="ECO:0007669"/>
    <property type="project" value="UniProtKB-UniRule"/>
</dbReference>
<comment type="catalytic activity">
    <reaction evidence="16">
        <text>L-threonyl-[protein] + ATP = O-phospho-L-threonyl-[protein] + ADP + H(+)</text>
        <dbReference type="Rhea" id="RHEA:46608"/>
        <dbReference type="Rhea" id="RHEA-COMP:11060"/>
        <dbReference type="Rhea" id="RHEA-COMP:11605"/>
        <dbReference type="ChEBI" id="CHEBI:15378"/>
        <dbReference type="ChEBI" id="CHEBI:30013"/>
        <dbReference type="ChEBI" id="CHEBI:30616"/>
        <dbReference type="ChEBI" id="CHEBI:61977"/>
        <dbReference type="ChEBI" id="CHEBI:456216"/>
        <dbReference type="EC" id="2.7.11.1"/>
    </reaction>
</comment>
<evidence type="ECO:0000256" key="18">
    <source>
        <dbReference type="PROSITE-ProRule" id="PRU10141"/>
    </source>
</evidence>
<evidence type="ECO:0000256" key="12">
    <source>
        <dbReference type="ARBA" id="ARBA00022989"/>
    </source>
</evidence>
<evidence type="ECO:0000256" key="19">
    <source>
        <dbReference type="SAM" id="MobiDB-lite"/>
    </source>
</evidence>
<dbReference type="AlphaFoldDB" id="A0ABD1ZB60"/>
<evidence type="ECO:0000256" key="1">
    <source>
        <dbReference type="ARBA" id="ARBA00004162"/>
    </source>
</evidence>
<reference evidence="23 24" key="1">
    <citation type="submission" date="2024-09" db="EMBL/GenBank/DDBJ databases">
        <title>Chromosome-scale assembly of Riccia fluitans.</title>
        <authorList>
            <person name="Paukszto L."/>
            <person name="Sawicki J."/>
            <person name="Karawczyk K."/>
            <person name="Piernik-Szablinska J."/>
            <person name="Szczecinska M."/>
            <person name="Mazdziarz M."/>
        </authorList>
    </citation>
    <scope>NUCLEOTIDE SEQUENCE [LARGE SCALE GENOMIC DNA]</scope>
    <source>
        <strain evidence="23">Rf_01</strain>
        <tissue evidence="23">Aerial parts of the thallus</tissue>
    </source>
</reference>
<dbReference type="PROSITE" id="PS00107">
    <property type="entry name" value="PROTEIN_KINASE_ATP"/>
    <property type="match status" value="1"/>
</dbReference>
<gene>
    <name evidence="23" type="ORF">R1flu_012221</name>
</gene>
<keyword evidence="5" id="KW-0723">Serine/threonine-protein kinase</keyword>
<evidence type="ECO:0000256" key="16">
    <source>
        <dbReference type="ARBA" id="ARBA00047899"/>
    </source>
</evidence>
<dbReference type="PROSITE" id="PS00108">
    <property type="entry name" value="PROTEIN_KINASE_ST"/>
    <property type="match status" value="1"/>
</dbReference>
<dbReference type="InterPro" id="IPR000719">
    <property type="entry name" value="Prot_kinase_dom"/>
</dbReference>
<evidence type="ECO:0000256" key="2">
    <source>
        <dbReference type="ARBA" id="ARBA00004479"/>
    </source>
</evidence>
<name>A0ABD1ZB60_9MARC</name>
<dbReference type="Pfam" id="PF00069">
    <property type="entry name" value="Pkinase"/>
    <property type="match status" value="1"/>
</dbReference>
<dbReference type="Pfam" id="PF19160">
    <property type="entry name" value="SPARK"/>
    <property type="match status" value="1"/>
</dbReference>
<dbReference type="PROSITE" id="PS50011">
    <property type="entry name" value="PROTEIN_KINASE_DOM"/>
    <property type="match status" value="1"/>
</dbReference>
<evidence type="ECO:0000256" key="7">
    <source>
        <dbReference type="ARBA" id="ARBA00022692"/>
    </source>
</evidence>
<protein>
    <recommendedName>
        <fullName evidence="3">non-specific serine/threonine protein kinase</fullName>
        <ecNumber evidence="3">2.7.11.1</ecNumber>
    </recommendedName>
</protein>
<evidence type="ECO:0000256" key="10">
    <source>
        <dbReference type="ARBA" id="ARBA00022777"/>
    </source>
</evidence>
<accession>A0ABD1ZB60</accession>
<evidence type="ECO:0000256" key="20">
    <source>
        <dbReference type="SAM" id="Phobius"/>
    </source>
</evidence>
<evidence type="ECO:0000313" key="23">
    <source>
        <dbReference type="EMBL" id="KAL2644634.1"/>
    </source>
</evidence>
<organism evidence="23 24">
    <name type="scientific">Riccia fluitans</name>
    <dbReference type="NCBI Taxonomy" id="41844"/>
    <lineage>
        <taxon>Eukaryota</taxon>
        <taxon>Viridiplantae</taxon>
        <taxon>Streptophyta</taxon>
        <taxon>Embryophyta</taxon>
        <taxon>Marchantiophyta</taxon>
        <taxon>Marchantiopsida</taxon>
        <taxon>Marchantiidae</taxon>
        <taxon>Marchantiales</taxon>
        <taxon>Ricciaceae</taxon>
        <taxon>Riccia</taxon>
    </lineage>
</organism>
<evidence type="ECO:0000256" key="5">
    <source>
        <dbReference type="ARBA" id="ARBA00022527"/>
    </source>
</evidence>
<dbReference type="Proteomes" id="UP001605036">
    <property type="component" value="Unassembled WGS sequence"/>
</dbReference>
<dbReference type="InterPro" id="IPR052059">
    <property type="entry name" value="CR_Ser/Thr_kinase"/>
</dbReference>
<keyword evidence="9 18" id="KW-0547">Nucleotide-binding</keyword>
<dbReference type="InterPro" id="IPR043891">
    <property type="entry name" value="SPARK"/>
</dbReference>
<evidence type="ECO:0000256" key="3">
    <source>
        <dbReference type="ARBA" id="ARBA00012513"/>
    </source>
</evidence>
<keyword evidence="6" id="KW-0808">Transferase</keyword>
<dbReference type="InterPro" id="IPR017441">
    <property type="entry name" value="Protein_kinase_ATP_BS"/>
</dbReference>
<proteinExistence type="predicted"/>
<keyword evidence="14" id="KW-0675">Receptor</keyword>
<evidence type="ECO:0000256" key="11">
    <source>
        <dbReference type="ARBA" id="ARBA00022840"/>
    </source>
</evidence>
<dbReference type="PANTHER" id="PTHR47973">
    <property type="entry name" value="CYSTEINE-RICH RECEPTOR-LIKE PROTEIN KINASE 3"/>
    <property type="match status" value="1"/>
</dbReference>
<feature type="region of interest" description="Disordered" evidence="19">
    <location>
        <begin position="643"/>
        <end position="672"/>
    </location>
</feature>
<dbReference type="CDD" id="cd14066">
    <property type="entry name" value="STKc_IRAK"/>
    <property type="match status" value="1"/>
</dbReference>
<keyword evidence="4" id="KW-1003">Cell membrane</keyword>
<dbReference type="GO" id="GO:0005886">
    <property type="term" value="C:plasma membrane"/>
    <property type="evidence" value="ECO:0007669"/>
    <property type="project" value="UniProtKB-SubCell"/>
</dbReference>
<evidence type="ECO:0000313" key="24">
    <source>
        <dbReference type="Proteomes" id="UP001605036"/>
    </source>
</evidence>
<feature type="chain" id="PRO_5044876513" description="non-specific serine/threonine protein kinase" evidence="21">
    <location>
        <begin position="37"/>
        <end position="672"/>
    </location>
</feature>
<keyword evidence="12 20" id="KW-1133">Transmembrane helix</keyword>
<keyword evidence="11 18" id="KW-0067">ATP-binding</keyword>
<keyword evidence="7 20" id="KW-0812">Transmembrane</keyword>
<evidence type="ECO:0000256" key="6">
    <source>
        <dbReference type="ARBA" id="ARBA00022679"/>
    </source>
</evidence>
<dbReference type="FunFam" id="3.30.200.20:FF:000542">
    <property type="entry name" value="Receptor-like serine/threonine-protein kinase At4g25390"/>
    <property type="match status" value="1"/>
</dbReference>
<feature type="domain" description="Protein kinase" evidence="22">
    <location>
        <begin position="315"/>
        <end position="598"/>
    </location>
</feature>
<feature type="binding site" evidence="18">
    <location>
        <position position="343"/>
    </location>
    <ligand>
        <name>ATP</name>
        <dbReference type="ChEBI" id="CHEBI:30616"/>
    </ligand>
</feature>
<evidence type="ECO:0000256" key="13">
    <source>
        <dbReference type="ARBA" id="ARBA00023136"/>
    </source>
</evidence>
<dbReference type="SMART" id="SM00220">
    <property type="entry name" value="S_TKc"/>
    <property type="match status" value="1"/>
</dbReference>
<keyword evidence="10" id="KW-0418">Kinase</keyword>
<dbReference type="InterPro" id="IPR011009">
    <property type="entry name" value="Kinase-like_dom_sf"/>
</dbReference>
<comment type="catalytic activity">
    <reaction evidence="17">
        <text>L-seryl-[protein] + ATP = O-phospho-L-seryl-[protein] + ADP + H(+)</text>
        <dbReference type="Rhea" id="RHEA:17989"/>
        <dbReference type="Rhea" id="RHEA-COMP:9863"/>
        <dbReference type="Rhea" id="RHEA-COMP:11604"/>
        <dbReference type="ChEBI" id="CHEBI:15378"/>
        <dbReference type="ChEBI" id="CHEBI:29999"/>
        <dbReference type="ChEBI" id="CHEBI:30616"/>
        <dbReference type="ChEBI" id="CHEBI:83421"/>
        <dbReference type="ChEBI" id="CHEBI:456216"/>
        <dbReference type="EC" id="2.7.11.1"/>
    </reaction>
</comment>
<evidence type="ECO:0000256" key="15">
    <source>
        <dbReference type="ARBA" id="ARBA00023180"/>
    </source>
</evidence>
<keyword evidence="8 21" id="KW-0732">Signal</keyword>
<evidence type="ECO:0000259" key="22">
    <source>
        <dbReference type="PROSITE" id="PS50011"/>
    </source>
</evidence>
<evidence type="ECO:0000256" key="4">
    <source>
        <dbReference type="ARBA" id="ARBA00022475"/>
    </source>
</evidence>
<dbReference type="GO" id="GO:0004674">
    <property type="term" value="F:protein serine/threonine kinase activity"/>
    <property type="evidence" value="ECO:0007669"/>
    <property type="project" value="UniProtKB-KW"/>
</dbReference>
<keyword evidence="13 20" id="KW-0472">Membrane</keyword>
<keyword evidence="15" id="KW-0325">Glycoprotein</keyword>
<dbReference type="InterPro" id="IPR008271">
    <property type="entry name" value="Ser/Thr_kinase_AS"/>
</dbReference>
<evidence type="ECO:0000256" key="21">
    <source>
        <dbReference type="SAM" id="SignalP"/>
    </source>
</evidence>
<feature type="signal peptide" evidence="21">
    <location>
        <begin position="1"/>
        <end position="36"/>
    </location>
</feature>